<sequence length="87" mass="9539">MPTPALQPTWQKPNWYQNWKQPPAQPCVEGSMTSAVVSPSFISSPALPFIEPKKPSRSLVSVMSTGEYLTPTAVLTSPQYMSTSEPN</sequence>
<evidence type="ECO:0000313" key="2">
    <source>
        <dbReference type="Proteomes" id="UP000053240"/>
    </source>
</evidence>
<reference evidence="1 2" key="1">
    <citation type="journal article" date="2015" name="Nat. Commun.">
        <title>Outbred genome sequencing and CRISPR/Cas9 gene editing in butterflies.</title>
        <authorList>
            <person name="Li X."/>
            <person name="Fan D."/>
            <person name="Zhang W."/>
            <person name="Liu G."/>
            <person name="Zhang L."/>
            <person name="Zhao L."/>
            <person name="Fang X."/>
            <person name="Chen L."/>
            <person name="Dong Y."/>
            <person name="Chen Y."/>
            <person name="Ding Y."/>
            <person name="Zhao R."/>
            <person name="Feng M."/>
            <person name="Zhu Y."/>
            <person name="Feng Y."/>
            <person name="Jiang X."/>
            <person name="Zhu D."/>
            <person name="Xiang H."/>
            <person name="Feng X."/>
            <person name="Li S."/>
            <person name="Wang J."/>
            <person name="Zhang G."/>
            <person name="Kronforst M.R."/>
            <person name="Wang W."/>
        </authorList>
    </citation>
    <scope>NUCLEOTIDE SEQUENCE [LARGE SCALE GENOMIC DNA]</scope>
    <source>
        <strain evidence="1">Ya'a_city_454_Pm</strain>
        <tissue evidence="1">Whole body</tissue>
    </source>
</reference>
<keyword evidence="2" id="KW-1185">Reference proteome</keyword>
<dbReference type="EMBL" id="KQ461103">
    <property type="protein sequence ID" value="KPJ09379.1"/>
    <property type="molecule type" value="Genomic_DNA"/>
</dbReference>
<dbReference type="AlphaFoldDB" id="A0A194QVM9"/>
<organism evidence="1 2">
    <name type="scientific">Papilio machaon</name>
    <name type="common">Old World swallowtail butterfly</name>
    <dbReference type="NCBI Taxonomy" id="76193"/>
    <lineage>
        <taxon>Eukaryota</taxon>
        <taxon>Metazoa</taxon>
        <taxon>Ecdysozoa</taxon>
        <taxon>Arthropoda</taxon>
        <taxon>Hexapoda</taxon>
        <taxon>Insecta</taxon>
        <taxon>Pterygota</taxon>
        <taxon>Neoptera</taxon>
        <taxon>Endopterygota</taxon>
        <taxon>Lepidoptera</taxon>
        <taxon>Glossata</taxon>
        <taxon>Ditrysia</taxon>
        <taxon>Papilionoidea</taxon>
        <taxon>Papilionidae</taxon>
        <taxon>Papilioninae</taxon>
        <taxon>Papilio</taxon>
    </lineage>
</organism>
<gene>
    <name evidence="1" type="ORF">RR48_08830</name>
</gene>
<dbReference type="Proteomes" id="UP000053240">
    <property type="component" value="Unassembled WGS sequence"/>
</dbReference>
<protein>
    <submittedName>
        <fullName evidence="1">Uncharacterized protein</fullName>
    </submittedName>
</protein>
<accession>A0A194QVM9</accession>
<evidence type="ECO:0000313" key="1">
    <source>
        <dbReference type="EMBL" id="KPJ09379.1"/>
    </source>
</evidence>
<proteinExistence type="predicted"/>
<name>A0A194QVM9_PAPMA</name>
<dbReference type="InParanoid" id="A0A194QVM9"/>